<dbReference type="AlphaFoldDB" id="A0A9X3J1A5"/>
<protein>
    <submittedName>
        <fullName evidence="2">Uncharacterized protein</fullName>
    </submittedName>
</protein>
<dbReference type="Proteomes" id="UP001150924">
    <property type="component" value="Unassembled WGS sequence"/>
</dbReference>
<evidence type="ECO:0000313" key="3">
    <source>
        <dbReference type="Proteomes" id="UP001150924"/>
    </source>
</evidence>
<feature type="region of interest" description="Disordered" evidence="1">
    <location>
        <begin position="118"/>
        <end position="145"/>
    </location>
</feature>
<name>A0A9X3J1A5_9BACT</name>
<dbReference type="SUPFAM" id="SSF53335">
    <property type="entry name" value="S-adenosyl-L-methionine-dependent methyltransferases"/>
    <property type="match status" value="1"/>
</dbReference>
<dbReference type="EMBL" id="JAPNKE010000002">
    <property type="protein sequence ID" value="MCY1010484.1"/>
    <property type="molecule type" value="Genomic_DNA"/>
</dbReference>
<comment type="caution">
    <text evidence="2">The sequence shown here is derived from an EMBL/GenBank/DDBJ whole genome shotgun (WGS) entry which is preliminary data.</text>
</comment>
<sequence>MQLIDATQWFKPLRKNLGEKSCELSDEDVQRVMAAYDAFAQTEQSKTFANEAFGYWKVTVERPLRLHSQLATKAIEALRFASGDEDIRSVLYDELGDALFDDFAKVKAALEKRLAEWGAGDGGDEDEGDEEANKKGLPEKKKKKLLEPKTWERDGRLVETATKLKKALGDGVFTDHNEFRRKVADALGKAGIKLGAADLKLLLRAVSWRDESAPPVIAKVHKPGKATPDPLHGRFGVIMDGKRCVVEYEPDSDLRDSEQVPLLEDGGIEAFIKREVLPYTPDAWVDETKTQIGYEVSFTRHFYKPQRLRTLDEIAADIVATEKEAEGLLEGLVKRGAA</sequence>
<reference evidence="2" key="1">
    <citation type="submission" date="2022-11" db="EMBL/GenBank/DDBJ databases">
        <title>Minimal conservation of predation-associated metabolite biosynthetic gene clusters underscores biosynthetic potential of Myxococcota including descriptions for ten novel species: Archangium lansinium sp. nov., Myxococcus landrumus sp. nov., Nannocystis bai.</title>
        <authorList>
            <person name="Ahearne A."/>
            <person name="Stevens C."/>
            <person name="Phillips K."/>
        </authorList>
    </citation>
    <scope>NUCLEOTIDE SEQUENCE</scope>
    <source>
        <strain evidence="2">Na p29</strain>
    </source>
</reference>
<gene>
    <name evidence="2" type="ORF">OV079_33945</name>
</gene>
<dbReference type="InterPro" id="IPR029063">
    <property type="entry name" value="SAM-dependent_MTases_sf"/>
</dbReference>
<proteinExistence type="predicted"/>
<keyword evidence="3" id="KW-1185">Reference proteome</keyword>
<feature type="compositionally biased region" description="Basic and acidic residues" evidence="1">
    <location>
        <begin position="131"/>
        <end position="145"/>
    </location>
</feature>
<accession>A0A9X3J1A5</accession>
<organism evidence="2 3">
    <name type="scientific">Nannocystis pusilla</name>
    <dbReference type="NCBI Taxonomy" id="889268"/>
    <lineage>
        <taxon>Bacteria</taxon>
        <taxon>Pseudomonadati</taxon>
        <taxon>Myxococcota</taxon>
        <taxon>Polyangia</taxon>
        <taxon>Nannocystales</taxon>
        <taxon>Nannocystaceae</taxon>
        <taxon>Nannocystis</taxon>
    </lineage>
</organism>
<evidence type="ECO:0000313" key="2">
    <source>
        <dbReference type="EMBL" id="MCY1010484.1"/>
    </source>
</evidence>
<evidence type="ECO:0000256" key="1">
    <source>
        <dbReference type="SAM" id="MobiDB-lite"/>
    </source>
</evidence>